<reference evidence="2" key="1">
    <citation type="submission" date="2022-03" db="EMBL/GenBank/DDBJ databases">
        <title>De novo assembled genomes of Belliella spp. (Cyclobacteriaceae) strains.</title>
        <authorList>
            <person name="Szabo A."/>
            <person name="Korponai K."/>
            <person name="Felfoldi T."/>
        </authorList>
    </citation>
    <scope>NUCLEOTIDE SEQUENCE</scope>
    <source>
        <strain evidence="2">DSM 107340</strain>
    </source>
</reference>
<dbReference type="RefSeq" id="WP_241274913.1">
    <property type="nucleotide sequence ID" value="NZ_JAKZGS010000007.1"/>
</dbReference>
<evidence type="ECO:0000256" key="1">
    <source>
        <dbReference type="SAM" id="MobiDB-lite"/>
    </source>
</evidence>
<accession>A0ABS9UP47</accession>
<sequence length="65" mass="7466">MRGISTKHNVHRDEKQETRNDARLSAVASPRSLKHSGVACPAEFREGLFTLGKRHLRRLKTKEEQ</sequence>
<evidence type="ECO:0000313" key="3">
    <source>
        <dbReference type="Proteomes" id="UP001165488"/>
    </source>
</evidence>
<name>A0ABS9UP47_9BACT</name>
<evidence type="ECO:0000313" key="2">
    <source>
        <dbReference type="EMBL" id="MCH7398399.1"/>
    </source>
</evidence>
<comment type="caution">
    <text evidence="2">The sequence shown here is derived from an EMBL/GenBank/DDBJ whole genome shotgun (WGS) entry which is preliminary data.</text>
</comment>
<keyword evidence="3" id="KW-1185">Reference proteome</keyword>
<gene>
    <name evidence="2" type="ORF">MM236_10385</name>
</gene>
<feature type="compositionally biased region" description="Basic and acidic residues" evidence="1">
    <location>
        <begin position="11"/>
        <end position="22"/>
    </location>
</feature>
<dbReference type="EMBL" id="JAKZGS010000007">
    <property type="protein sequence ID" value="MCH7398399.1"/>
    <property type="molecule type" value="Genomic_DNA"/>
</dbReference>
<organism evidence="2 3">
    <name type="scientific">Belliella calami</name>
    <dbReference type="NCBI Taxonomy" id="2923436"/>
    <lineage>
        <taxon>Bacteria</taxon>
        <taxon>Pseudomonadati</taxon>
        <taxon>Bacteroidota</taxon>
        <taxon>Cytophagia</taxon>
        <taxon>Cytophagales</taxon>
        <taxon>Cyclobacteriaceae</taxon>
        <taxon>Belliella</taxon>
    </lineage>
</organism>
<feature type="region of interest" description="Disordered" evidence="1">
    <location>
        <begin position="1"/>
        <end position="36"/>
    </location>
</feature>
<protein>
    <submittedName>
        <fullName evidence="2">Uncharacterized protein</fullName>
    </submittedName>
</protein>
<proteinExistence type="predicted"/>
<dbReference type="Proteomes" id="UP001165488">
    <property type="component" value="Unassembled WGS sequence"/>
</dbReference>